<evidence type="ECO:0000256" key="12">
    <source>
        <dbReference type="SAM" id="MobiDB-lite"/>
    </source>
</evidence>
<evidence type="ECO:0000256" key="1">
    <source>
        <dbReference type="ARBA" id="ARBA00000156"/>
    </source>
</evidence>
<feature type="transmembrane region" description="Helical" evidence="11">
    <location>
        <begin position="254"/>
        <end position="274"/>
    </location>
</feature>
<feature type="transmembrane region" description="Helical" evidence="11">
    <location>
        <begin position="229"/>
        <end position="248"/>
    </location>
</feature>
<dbReference type="PANTHER" id="PTHR22936:SF69">
    <property type="entry name" value="RHOMBOID-LIKE PROTEIN"/>
    <property type="match status" value="1"/>
</dbReference>
<keyword evidence="15" id="KW-1185">Reference proteome</keyword>
<feature type="region of interest" description="Disordered" evidence="12">
    <location>
        <begin position="1"/>
        <end position="22"/>
    </location>
</feature>
<keyword evidence="10 11" id="KW-0472">Membrane</keyword>
<dbReference type="PANTHER" id="PTHR22936">
    <property type="entry name" value="RHOMBOID-RELATED"/>
    <property type="match status" value="1"/>
</dbReference>
<evidence type="ECO:0000256" key="8">
    <source>
        <dbReference type="ARBA" id="ARBA00022825"/>
    </source>
</evidence>
<dbReference type="Gene3D" id="1.20.1540.10">
    <property type="entry name" value="Rhomboid-like"/>
    <property type="match status" value="1"/>
</dbReference>
<dbReference type="AlphaFoldDB" id="A0A9W7FP91"/>
<feature type="transmembrane region" description="Helical" evidence="11">
    <location>
        <begin position="172"/>
        <end position="192"/>
    </location>
</feature>
<comment type="caution">
    <text evidence="14">The sequence shown here is derived from an EMBL/GenBank/DDBJ whole genome shotgun (WGS) entry which is preliminary data.</text>
</comment>
<protein>
    <recommendedName>
        <fullName evidence="4">rhomboid protease</fullName>
        <ecNumber evidence="4">3.4.21.105</ecNumber>
    </recommendedName>
</protein>
<comment type="similarity">
    <text evidence="3 11">Belongs to the peptidase S54 family.</text>
</comment>
<keyword evidence="5 11" id="KW-0645">Protease</keyword>
<evidence type="ECO:0000256" key="2">
    <source>
        <dbReference type="ARBA" id="ARBA00004141"/>
    </source>
</evidence>
<evidence type="ECO:0000256" key="7">
    <source>
        <dbReference type="ARBA" id="ARBA00022801"/>
    </source>
</evidence>
<evidence type="ECO:0000256" key="3">
    <source>
        <dbReference type="ARBA" id="ARBA00009045"/>
    </source>
</evidence>
<keyword evidence="9 11" id="KW-1133">Transmembrane helix</keyword>
<dbReference type="Proteomes" id="UP001165122">
    <property type="component" value="Unassembled WGS sequence"/>
</dbReference>
<organism evidence="14 15">
    <name type="scientific">Triparma laevis f. longispina</name>
    <dbReference type="NCBI Taxonomy" id="1714387"/>
    <lineage>
        <taxon>Eukaryota</taxon>
        <taxon>Sar</taxon>
        <taxon>Stramenopiles</taxon>
        <taxon>Ochrophyta</taxon>
        <taxon>Bolidophyceae</taxon>
        <taxon>Parmales</taxon>
        <taxon>Triparmaceae</taxon>
        <taxon>Triparma</taxon>
    </lineage>
</organism>
<evidence type="ECO:0000256" key="11">
    <source>
        <dbReference type="RuleBase" id="RU362115"/>
    </source>
</evidence>
<dbReference type="GO" id="GO:0004252">
    <property type="term" value="F:serine-type endopeptidase activity"/>
    <property type="evidence" value="ECO:0007669"/>
    <property type="project" value="InterPro"/>
</dbReference>
<keyword evidence="6 11" id="KW-0812">Transmembrane</keyword>
<dbReference type="Pfam" id="PF01694">
    <property type="entry name" value="Rhomboid"/>
    <property type="match status" value="1"/>
</dbReference>
<comment type="subcellular location">
    <subcellularLocation>
        <location evidence="2 11">Membrane</location>
        <topology evidence="2 11">Multi-pass membrane protein</topology>
    </subcellularLocation>
</comment>
<proteinExistence type="inferred from homology"/>
<dbReference type="OrthoDB" id="418595at2759"/>
<dbReference type="InterPro" id="IPR002610">
    <property type="entry name" value="Peptidase_S54_rhomboid-like"/>
</dbReference>
<dbReference type="GO" id="GO:0006508">
    <property type="term" value="P:proteolysis"/>
    <property type="evidence" value="ECO:0007669"/>
    <property type="project" value="UniProtKB-KW"/>
</dbReference>
<dbReference type="InterPro" id="IPR022764">
    <property type="entry name" value="Peptidase_S54_rhomboid_dom"/>
</dbReference>
<evidence type="ECO:0000313" key="15">
    <source>
        <dbReference type="Proteomes" id="UP001165122"/>
    </source>
</evidence>
<keyword evidence="8 11" id="KW-0720">Serine protease</keyword>
<dbReference type="SUPFAM" id="SSF144091">
    <property type="entry name" value="Rhomboid-like"/>
    <property type="match status" value="1"/>
</dbReference>
<evidence type="ECO:0000259" key="13">
    <source>
        <dbReference type="Pfam" id="PF01694"/>
    </source>
</evidence>
<feature type="transmembrane region" description="Helical" evidence="11">
    <location>
        <begin position="141"/>
        <end position="160"/>
    </location>
</feature>
<evidence type="ECO:0000256" key="6">
    <source>
        <dbReference type="ARBA" id="ARBA00022692"/>
    </source>
</evidence>
<dbReference type="InterPro" id="IPR035952">
    <property type="entry name" value="Rhomboid-like_sf"/>
</dbReference>
<keyword evidence="7 11" id="KW-0378">Hydrolase</keyword>
<sequence length="360" mass="39704">MFSPSSILQKLKNSSKSSNRILSKKSALLPSTIPRSDDYQLNPENKFAGDYIPPIDSTPSIEISTTSSISDLTSDEIPLTSAPLTLLLTLVQTILTIIPFITCPIAPIKINPMLGPYPTTMDAWGAKNAYKMVEDGEWGRLITPIFLHAGIIHLLSNIVIQLDQVKQYEYEWGSPLLLVIYLLTGIFGNLLSSVFKPGVLGVGASGAIMGILGARIGEGLVKYYDRDGGIVDLTDTICAVVIVMGLSFVPFVDWPAHLGGAVSGLFLGIILFSWFSRKRRAKWKCFSIIVGVGTFLGVSTCISMLFLVDWEQYKELDDVCSHYEEYYAQFGEDFVCECDGNRAADWYNKYSNNDDNGDNF</sequence>
<evidence type="ECO:0000256" key="4">
    <source>
        <dbReference type="ARBA" id="ARBA00013039"/>
    </source>
</evidence>
<accession>A0A9W7FP91</accession>
<evidence type="ECO:0000313" key="14">
    <source>
        <dbReference type="EMBL" id="GMI16357.1"/>
    </source>
</evidence>
<feature type="transmembrane region" description="Helical" evidence="11">
    <location>
        <begin position="286"/>
        <end position="308"/>
    </location>
</feature>
<evidence type="ECO:0000256" key="10">
    <source>
        <dbReference type="ARBA" id="ARBA00023136"/>
    </source>
</evidence>
<comment type="function">
    <text evidence="11">Serine protease involved in intramembrane proteolysis.</text>
</comment>
<feature type="domain" description="Peptidase S54 rhomboid" evidence="13">
    <location>
        <begin position="136"/>
        <end position="273"/>
    </location>
</feature>
<dbReference type="GO" id="GO:0016020">
    <property type="term" value="C:membrane"/>
    <property type="evidence" value="ECO:0007669"/>
    <property type="project" value="UniProtKB-SubCell"/>
</dbReference>
<comment type="catalytic activity">
    <reaction evidence="1 11">
        <text>Cleaves type-1 transmembrane domains using a catalytic dyad composed of serine and histidine that are contributed by different transmembrane domains.</text>
        <dbReference type="EC" id="3.4.21.105"/>
    </reaction>
</comment>
<evidence type="ECO:0000256" key="5">
    <source>
        <dbReference type="ARBA" id="ARBA00022670"/>
    </source>
</evidence>
<name>A0A9W7FP91_9STRA</name>
<dbReference type="EC" id="3.4.21.105" evidence="4"/>
<gene>
    <name evidence="14" type="ORF">TrLO_g12902</name>
</gene>
<feature type="transmembrane region" description="Helical" evidence="11">
    <location>
        <begin position="198"/>
        <end position="217"/>
    </location>
</feature>
<reference evidence="15" key="1">
    <citation type="journal article" date="2023" name="Commun. Biol.">
        <title>Genome analysis of Parmales, the sister group of diatoms, reveals the evolutionary specialization of diatoms from phago-mixotrophs to photoautotrophs.</title>
        <authorList>
            <person name="Ban H."/>
            <person name="Sato S."/>
            <person name="Yoshikawa S."/>
            <person name="Yamada K."/>
            <person name="Nakamura Y."/>
            <person name="Ichinomiya M."/>
            <person name="Sato N."/>
            <person name="Blanc-Mathieu R."/>
            <person name="Endo H."/>
            <person name="Kuwata A."/>
            <person name="Ogata H."/>
        </authorList>
    </citation>
    <scope>NUCLEOTIDE SEQUENCE [LARGE SCALE GENOMIC DNA]</scope>
    <source>
        <strain evidence="15">NIES 3700</strain>
    </source>
</reference>
<feature type="transmembrane region" description="Helical" evidence="11">
    <location>
        <begin position="84"/>
        <end position="108"/>
    </location>
</feature>
<evidence type="ECO:0000256" key="9">
    <source>
        <dbReference type="ARBA" id="ARBA00022989"/>
    </source>
</evidence>
<dbReference type="EMBL" id="BRXW01000250">
    <property type="protein sequence ID" value="GMI16357.1"/>
    <property type="molecule type" value="Genomic_DNA"/>
</dbReference>